<dbReference type="EMBL" id="MTKO01000070">
    <property type="protein sequence ID" value="RWX45955.1"/>
    <property type="molecule type" value="Genomic_DNA"/>
</dbReference>
<evidence type="ECO:0000313" key="3">
    <source>
        <dbReference type="Proteomes" id="UP000287853"/>
    </source>
</evidence>
<proteinExistence type="predicted"/>
<dbReference type="Pfam" id="PF13163">
    <property type="entry name" value="DUF3999"/>
    <property type="match status" value="1"/>
</dbReference>
<accession>A0A3S3QF97</accession>
<evidence type="ECO:0000256" key="1">
    <source>
        <dbReference type="SAM" id="Phobius"/>
    </source>
</evidence>
<feature type="transmembrane region" description="Helical" evidence="1">
    <location>
        <begin position="365"/>
        <end position="386"/>
    </location>
</feature>
<sequence length="398" mass="44127">MPCPISFGLRSVRKKKRPAQILPFFPLLSDTQGSSGSPPNLHIATNSQGTIIDLRQNVSGESSQLNQTITAYIFDTSGLDLEKPADWLELAWEGQGEQFSTSVQLDSSNDLNNWQTQVGSATLAELRFGGHTLLRKRIIVPRGIHQKTYLRLSWPVGKDGVRLTAVKAGYNREEQVHPRTALTLAGKALPVTEQGAARYLYDSKGFFPVDQLRIRLPEQNSLSQVSVFSKADEEASWHRRASLLAYRLTVEEVNMESENLAINRTTDRYWLLELADNSGIHQAPTLELGWLPGQLLFMAQGEKPYTVAYGRAGLGAARSQVDRLLKAVDPQSEKKLVASAQAGPQKILGGEARLETAEELPWRRWLLWVVLVSGVLVVGMMALKLYKEMNGQQPSQGA</sequence>
<keyword evidence="1" id="KW-1133">Transmembrane helix</keyword>
<organism evidence="2 3">
    <name type="scientific">Candidatus Electrothrix aarhusensis</name>
    <dbReference type="NCBI Taxonomy" id="1859131"/>
    <lineage>
        <taxon>Bacteria</taxon>
        <taxon>Pseudomonadati</taxon>
        <taxon>Thermodesulfobacteriota</taxon>
        <taxon>Desulfobulbia</taxon>
        <taxon>Desulfobulbales</taxon>
        <taxon>Desulfobulbaceae</taxon>
        <taxon>Candidatus Electrothrix</taxon>
    </lineage>
</organism>
<keyword evidence="1" id="KW-0472">Membrane</keyword>
<dbReference type="AlphaFoldDB" id="A0A3S3QF97"/>
<keyword evidence="1" id="KW-0812">Transmembrane</keyword>
<evidence type="ECO:0000313" key="2">
    <source>
        <dbReference type="EMBL" id="RWX45955.1"/>
    </source>
</evidence>
<dbReference type="InterPro" id="IPR025060">
    <property type="entry name" value="DUF3999"/>
</dbReference>
<keyword evidence="3" id="KW-1185">Reference proteome</keyword>
<comment type="caution">
    <text evidence="2">The sequence shown here is derived from an EMBL/GenBank/DDBJ whole genome shotgun (WGS) entry which is preliminary data.</text>
</comment>
<name>A0A3S3QF97_9BACT</name>
<dbReference type="Proteomes" id="UP000287853">
    <property type="component" value="Unassembled WGS sequence"/>
</dbReference>
<reference evidence="2 3" key="1">
    <citation type="submission" date="2017-01" db="EMBL/GenBank/DDBJ databases">
        <title>The cable genome- insights into the physiology and evolution of filamentous bacteria capable of sulfide oxidation via long distance electron transfer.</title>
        <authorList>
            <person name="Schreiber L."/>
            <person name="Bjerg J.T."/>
            <person name="Boggild A."/>
            <person name="Van De Vossenberg J."/>
            <person name="Meysman F."/>
            <person name="Nielsen L.P."/>
            <person name="Schramm A."/>
            <person name="Kjeldsen K.U."/>
        </authorList>
    </citation>
    <scope>NUCLEOTIDE SEQUENCE [LARGE SCALE GENOMIC DNA]</scope>
    <source>
        <strain evidence="2">MCF</strain>
    </source>
</reference>
<protein>
    <recommendedName>
        <fullName evidence="4">DUF3999 domain-containing protein</fullName>
    </recommendedName>
</protein>
<gene>
    <name evidence="2" type="ORF">H206_00022</name>
</gene>
<evidence type="ECO:0008006" key="4">
    <source>
        <dbReference type="Google" id="ProtNLM"/>
    </source>
</evidence>